<dbReference type="InterPro" id="IPR001736">
    <property type="entry name" value="PLipase_D/transphosphatidylase"/>
</dbReference>
<dbReference type="GO" id="GO:0032049">
    <property type="term" value="P:cardiolipin biosynthetic process"/>
    <property type="evidence" value="ECO:0007669"/>
    <property type="project" value="UniProtKB-ARBA"/>
</dbReference>
<protein>
    <submittedName>
        <fullName evidence="2">Possible cardiolipin synthase</fullName>
    </submittedName>
</protein>
<dbReference type="CDD" id="cd09113">
    <property type="entry name" value="PLDc_ymdC_like_2"/>
    <property type="match status" value="1"/>
</dbReference>
<dbReference type="Proteomes" id="UP000001822">
    <property type="component" value="Chromosome"/>
</dbReference>
<accession>A0A6N4SS51</accession>
<dbReference type="AlphaFoldDB" id="A0A6N4SS51"/>
<dbReference type="EMBL" id="CP000383">
    <property type="protein sequence ID" value="ABG59152.1"/>
    <property type="molecule type" value="Genomic_DNA"/>
</dbReference>
<name>A0A6N4SS51_CYTH3</name>
<dbReference type="PROSITE" id="PS50035">
    <property type="entry name" value="PLD"/>
    <property type="match status" value="2"/>
</dbReference>
<evidence type="ECO:0000313" key="3">
    <source>
        <dbReference type="Proteomes" id="UP000001822"/>
    </source>
</evidence>
<dbReference type="Pfam" id="PF13091">
    <property type="entry name" value="PLDc_2"/>
    <property type="match status" value="2"/>
</dbReference>
<dbReference type="PANTHER" id="PTHR21248">
    <property type="entry name" value="CARDIOLIPIN SYNTHASE"/>
    <property type="match status" value="1"/>
</dbReference>
<dbReference type="PANTHER" id="PTHR21248:SF12">
    <property type="entry name" value="CARDIOLIPIN SYNTHASE C"/>
    <property type="match status" value="1"/>
</dbReference>
<feature type="domain" description="PLD phosphodiesterase" evidence="1">
    <location>
        <begin position="168"/>
        <end position="195"/>
    </location>
</feature>
<dbReference type="CDD" id="cd09111">
    <property type="entry name" value="PLDc_ymdC_like_1"/>
    <property type="match status" value="1"/>
</dbReference>
<dbReference type="OrthoDB" id="9762009at2"/>
<proteinExistence type="predicted"/>
<evidence type="ECO:0000259" key="1">
    <source>
        <dbReference type="PROSITE" id="PS50035"/>
    </source>
</evidence>
<dbReference type="SUPFAM" id="SSF56024">
    <property type="entry name" value="Phospholipase D/nuclease"/>
    <property type="match status" value="2"/>
</dbReference>
<dbReference type="SMART" id="SM00155">
    <property type="entry name" value="PLDc"/>
    <property type="match status" value="2"/>
</dbReference>
<dbReference type="PROSITE" id="PS51257">
    <property type="entry name" value="PROKAR_LIPOPROTEIN"/>
    <property type="match status" value="1"/>
</dbReference>
<dbReference type="GO" id="GO:0030572">
    <property type="term" value="F:phosphatidyltransferase activity"/>
    <property type="evidence" value="ECO:0007669"/>
    <property type="project" value="UniProtKB-ARBA"/>
</dbReference>
<gene>
    <name evidence="2" type="primary">ymdC</name>
    <name evidence="2" type="ordered locus">CHU_1886</name>
</gene>
<sequence length="510" mass="57285">MIKYSTLFFSMLFLCSCSESSKEIPVQEKDFCASIHRNDSLSLTHELEPFIDSMKNKTGVYVLEDGGGSLITRAWLSEYAEETIDIQYFIFSADNVGLIACDYLVRAADRGVKVRILIDDILVEAGVHEILTLDSHENIEIKIYNPGINLGKNIFNKIGKFTTDFRGANQRMHNKTFIVDHKVVITGGRNIADEYFDYDHEYNFRDRDVLLIGKTATDVQQSFESFWVDALSIPITGLVKEDDVTYTDTSRFERLHQYACNPDNFWPQVRKRISNLTETFQVMRDSGRLKWVEHVQFVSDAPGKNDGKQGLGGGGVCTDSLISLIKRATTSIDIQSPYLITTEVGRTLFKAAVDRGVRIRILTNSLASTDNLEAFNGYQRDRKKLLATGVEIYEFRPDAAVRYQIMTGALQEKMQYTPIFGLHAKSMVIDGTIAVIGTFNLDPRSANLNTECVTIIYSKEVAAGVLAGMETEIKPENAWHTTTVFNPDGEAGAKKQAKAWTRRVVPKGIL</sequence>
<feature type="domain" description="PLD phosphodiesterase" evidence="1">
    <location>
        <begin position="422"/>
        <end position="445"/>
    </location>
</feature>
<evidence type="ECO:0000313" key="2">
    <source>
        <dbReference type="EMBL" id="ABG59152.1"/>
    </source>
</evidence>
<dbReference type="Gene3D" id="3.30.870.10">
    <property type="entry name" value="Endonuclease Chain A"/>
    <property type="match status" value="2"/>
</dbReference>
<keyword evidence="3" id="KW-1185">Reference proteome</keyword>
<reference evidence="2 3" key="1">
    <citation type="journal article" date="2007" name="Appl. Environ. Microbiol.">
        <title>Genome sequence of the cellulolytic gliding bacterium Cytophaga hutchinsonii.</title>
        <authorList>
            <person name="Xie G."/>
            <person name="Bruce D.C."/>
            <person name="Challacombe J.F."/>
            <person name="Chertkov O."/>
            <person name="Detter J.C."/>
            <person name="Gilna P."/>
            <person name="Han C.S."/>
            <person name="Lucas S."/>
            <person name="Misra M."/>
            <person name="Myers G.L."/>
            <person name="Richardson P."/>
            <person name="Tapia R."/>
            <person name="Thayer N."/>
            <person name="Thompson L.S."/>
            <person name="Brettin T.S."/>
            <person name="Henrissat B."/>
            <person name="Wilson D.B."/>
            <person name="McBride M.J."/>
        </authorList>
    </citation>
    <scope>NUCLEOTIDE SEQUENCE [LARGE SCALE GENOMIC DNA]</scope>
    <source>
        <strain evidence="3">ATCC 33406 / DSM 1761 / CIP 103989 / NBRC 15051 / NCIMB 9469 / D465</strain>
    </source>
</reference>
<dbReference type="KEGG" id="chu:CHU_1886"/>
<organism evidence="2 3">
    <name type="scientific">Cytophaga hutchinsonii (strain ATCC 33406 / DSM 1761 / CIP 103989 / NBRC 15051 / NCIMB 9469 / D465)</name>
    <dbReference type="NCBI Taxonomy" id="269798"/>
    <lineage>
        <taxon>Bacteria</taxon>
        <taxon>Pseudomonadati</taxon>
        <taxon>Bacteroidota</taxon>
        <taxon>Cytophagia</taxon>
        <taxon>Cytophagales</taxon>
        <taxon>Cytophagaceae</taxon>
        <taxon>Cytophaga</taxon>
    </lineage>
</organism>
<dbReference type="InterPro" id="IPR025202">
    <property type="entry name" value="PLD-like_dom"/>
</dbReference>